<evidence type="ECO:0000259" key="7">
    <source>
        <dbReference type="SMART" id="SM01332"/>
    </source>
</evidence>
<reference evidence="8" key="2">
    <citation type="submission" date="2022-10" db="EMBL/GenBank/DDBJ databases">
        <authorList>
            <consortium name="ENA_rothamsted_submissions"/>
            <consortium name="culmorum"/>
            <person name="King R."/>
        </authorList>
    </citation>
    <scope>NUCLEOTIDE SEQUENCE</scope>
</reference>
<evidence type="ECO:0000256" key="5">
    <source>
        <dbReference type="SAM" id="MobiDB-lite"/>
    </source>
</evidence>
<feature type="domain" description="Cyclin-like" evidence="6">
    <location>
        <begin position="376"/>
        <end position="457"/>
    </location>
</feature>
<dbReference type="InterPro" id="IPR039361">
    <property type="entry name" value="Cyclin"/>
</dbReference>
<sequence length="553" mass="63441">MATTRASLKLPVNPKQQQGITAKRKAEASPGKNERIKRCALTNLTNNLIRNENDENLKKVTVFGNKDDNQNQANIQPISYRTRASVAASHVQPILQLKPQIKVPKKVKNDHKIDVENVILKDKEVKSKTNANVNVDKSKRSISTRRISNDFEKTEESLYVSALEDISSDASRLSHNRTKNLPSSASSLNSTVTSSQASIFTTASDTSVDTDIYEDAISRKLPKGIQHFDREHWNDPFQVSHYAMDIFEYLKHQEAKYQIKDYMSQQPEITKWMRCLLVDWMVEVQESFELNHETLYLAIKIVDTYLGHQRVSKDSLQLLGAASLLIACKYDERTPPLVDDFLFICDGAYKRNQLLKMETNVFRAIRYDLGFPLSYRFLRRYARCGKVSMVTLTLARYILEYSLMDYSTIQLSDTKMACAALFMSLRMNNCEGWNEVLEYYSGYRLMDFAPIVVLLNTILHKKPKETLSTVRNKYSHKIFHQVTKIPLLDINKLFENFPDVTQNFTLTNLTYQSVIASCSSSTSSNENSKESALYRNAKEQKIETKSIPLPQIR</sequence>
<keyword evidence="3" id="KW-0131">Cell cycle</keyword>
<dbReference type="InterPro" id="IPR004367">
    <property type="entry name" value="Cyclin_C-dom"/>
</dbReference>
<reference evidence="8" key="1">
    <citation type="submission" date="2022-01" db="EMBL/GenBank/DDBJ databases">
        <authorList>
            <person name="King R."/>
        </authorList>
    </citation>
    <scope>NUCLEOTIDE SEQUENCE</scope>
</reference>
<accession>A0A9N9RM46</accession>
<organism evidence="8 9">
    <name type="scientific">Chironomus riparius</name>
    <dbReference type="NCBI Taxonomy" id="315576"/>
    <lineage>
        <taxon>Eukaryota</taxon>
        <taxon>Metazoa</taxon>
        <taxon>Ecdysozoa</taxon>
        <taxon>Arthropoda</taxon>
        <taxon>Hexapoda</taxon>
        <taxon>Insecta</taxon>
        <taxon>Pterygota</taxon>
        <taxon>Neoptera</taxon>
        <taxon>Endopterygota</taxon>
        <taxon>Diptera</taxon>
        <taxon>Nematocera</taxon>
        <taxon>Chironomoidea</taxon>
        <taxon>Chironomidae</taxon>
        <taxon>Chironominae</taxon>
        <taxon>Chironomus</taxon>
    </lineage>
</organism>
<dbReference type="EMBL" id="OU895877">
    <property type="protein sequence ID" value="CAG9799778.1"/>
    <property type="molecule type" value="Genomic_DNA"/>
</dbReference>
<gene>
    <name evidence="8" type="ORF">CHIRRI_LOCUS2736</name>
</gene>
<evidence type="ECO:0000256" key="3">
    <source>
        <dbReference type="ARBA" id="ARBA00023306"/>
    </source>
</evidence>
<feature type="domain" description="Cyclin C-terminal" evidence="7">
    <location>
        <begin position="372"/>
        <end position="488"/>
    </location>
</feature>
<dbReference type="FunFam" id="1.10.472.10:FF:000001">
    <property type="entry name" value="G2/mitotic-specific cyclin"/>
    <property type="match status" value="1"/>
</dbReference>
<evidence type="ECO:0000313" key="9">
    <source>
        <dbReference type="Proteomes" id="UP001153620"/>
    </source>
</evidence>
<dbReference type="AlphaFoldDB" id="A0A9N9RM46"/>
<keyword evidence="2 4" id="KW-0195">Cyclin</keyword>
<evidence type="ECO:0000259" key="6">
    <source>
        <dbReference type="SMART" id="SM00385"/>
    </source>
</evidence>
<feature type="compositionally biased region" description="Basic and acidic residues" evidence="5">
    <location>
        <begin position="24"/>
        <end position="33"/>
    </location>
</feature>
<evidence type="ECO:0000313" key="8">
    <source>
        <dbReference type="EMBL" id="CAG9799778.1"/>
    </source>
</evidence>
<keyword evidence="1" id="KW-0132">Cell division</keyword>
<dbReference type="Gene3D" id="1.10.472.10">
    <property type="entry name" value="Cyclin-like"/>
    <property type="match status" value="2"/>
</dbReference>
<dbReference type="GO" id="GO:0005634">
    <property type="term" value="C:nucleus"/>
    <property type="evidence" value="ECO:0007669"/>
    <property type="project" value="UniProtKB-ARBA"/>
</dbReference>
<name>A0A9N9RM46_9DIPT</name>
<dbReference type="CDD" id="cd20508">
    <property type="entry name" value="CYCLIN_CCNB3_rpt1"/>
    <property type="match status" value="1"/>
</dbReference>
<dbReference type="InterPro" id="IPR036915">
    <property type="entry name" value="Cyclin-like_sf"/>
</dbReference>
<protein>
    <recommendedName>
        <fullName evidence="10">G2/mitotic-specific cyclin-B3</fullName>
    </recommendedName>
</protein>
<evidence type="ECO:0000256" key="4">
    <source>
        <dbReference type="RuleBase" id="RU000383"/>
    </source>
</evidence>
<proteinExistence type="inferred from homology"/>
<evidence type="ECO:0000256" key="2">
    <source>
        <dbReference type="ARBA" id="ARBA00023127"/>
    </source>
</evidence>
<feature type="domain" description="Cyclin-like" evidence="6">
    <location>
        <begin position="279"/>
        <end position="363"/>
    </location>
</feature>
<evidence type="ECO:0000256" key="1">
    <source>
        <dbReference type="ARBA" id="ARBA00022618"/>
    </source>
</evidence>
<dbReference type="GO" id="GO:0051301">
    <property type="term" value="P:cell division"/>
    <property type="evidence" value="ECO:0007669"/>
    <property type="project" value="UniProtKB-KW"/>
</dbReference>
<dbReference type="SMART" id="SM01332">
    <property type="entry name" value="Cyclin_C"/>
    <property type="match status" value="1"/>
</dbReference>
<dbReference type="InterPro" id="IPR013763">
    <property type="entry name" value="Cyclin-like_dom"/>
</dbReference>
<feature type="region of interest" description="Disordered" evidence="5">
    <location>
        <begin position="1"/>
        <end position="33"/>
    </location>
</feature>
<dbReference type="CDD" id="cd20510">
    <property type="entry name" value="CYCLIN_CCNB3_rpt2"/>
    <property type="match status" value="1"/>
</dbReference>
<dbReference type="Pfam" id="PF02984">
    <property type="entry name" value="Cyclin_C"/>
    <property type="match status" value="1"/>
</dbReference>
<evidence type="ECO:0008006" key="10">
    <source>
        <dbReference type="Google" id="ProtNLM"/>
    </source>
</evidence>
<dbReference type="Proteomes" id="UP001153620">
    <property type="component" value="Chromosome 1"/>
</dbReference>
<dbReference type="InterPro" id="IPR006671">
    <property type="entry name" value="Cyclin_N"/>
</dbReference>
<comment type="similarity">
    <text evidence="4">Belongs to the cyclin family.</text>
</comment>
<dbReference type="OrthoDB" id="5590282at2759"/>
<dbReference type="Pfam" id="PF00134">
    <property type="entry name" value="Cyclin_N"/>
    <property type="match status" value="1"/>
</dbReference>
<dbReference type="PANTHER" id="PTHR10177">
    <property type="entry name" value="CYCLINS"/>
    <property type="match status" value="1"/>
</dbReference>
<dbReference type="SUPFAM" id="SSF47954">
    <property type="entry name" value="Cyclin-like"/>
    <property type="match status" value="2"/>
</dbReference>
<dbReference type="SMART" id="SM00385">
    <property type="entry name" value="CYCLIN"/>
    <property type="match status" value="2"/>
</dbReference>
<keyword evidence="9" id="KW-1185">Reference proteome</keyword>